<evidence type="ECO:0000313" key="2">
    <source>
        <dbReference type="EMBL" id="ETO06164.1"/>
    </source>
</evidence>
<proteinExistence type="predicted"/>
<dbReference type="AlphaFoldDB" id="X6LX09"/>
<protein>
    <submittedName>
        <fullName evidence="2">Uncharacterized protein</fullName>
    </submittedName>
</protein>
<comment type="caution">
    <text evidence="2">The sequence shown here is derived from an EMBL/GenBank/DDBJ whole genome shotgun (WGS) entry which is preliminary data.</text>
</comment>
<gene>
    <name evidence="2" type="ORF">RFI_31234</name>
</gene>
<dbReference type="EMBL" id="ASPP01027414">
    <property type="protein sequence ID" value="ETO06164.1"/>
    <property type="molecule type" value="Genomic_DNA"/>
</dbReference>
<evidence type="ECO:0000256" key="1">
    <source>
        <dbReference type="SAM" id="MobiDB-lite"/>
    </source>
</evidence>
<feature type="region of interest" description="Disordered" evidence="1">
    <location>
        <begin position="67"/>
        <end position="92"/>
    </location>
</feature>
<dbReference type="Proteomes" id="UP000023152">
    <property type="component" value="Unassembled WGS sequence"/>
</dbReference>
<reference evidence="2 3" key="1">
    <citation type="journal article" date="2013" name="Curr. Biol.">
        <title>The Genome of the Foraminiferan Reticulomyxa filosa.</title>
        <authorList>
            <person name="Glockner G."/>
            <person name="Hulsmann N."/>
            <person name="Schleicher M."/>
            <person name="Noegel A.A."/>
            <person name="Eichinger L."/>
            <person name="Gallinger C."/>
            <person name="Pawlowski J."/>
            <person name="Sierra R."/>
            <person name="Euteneuer U."/>
            <person name="Pillet L."/>
            <person name="Moustafa A."/>
            <person name="Platzer M."/>
            <person name="Groth M."/>
            <person name="Szafranski K."/>
            <person name="Schliwa M."/>
        </authorList>
    </citation>
    <scope>NUCLEOTIDE SEQUENCE [LARGE SCALE GENOMIC DNA]</scope>
</reference>
<name>X6LX09_RETFI</name>
<keyword evidence="3" id="KW-1185">Reference proteome</keyword>
<evidence type="ECO:0000313" key="3">
    <source>
        <dbReference type="Proteomes" id="UP000023152"/>
    </source>
</evidence>
<accession>X6LX09</accession>
<organism evidence="2 3">
    <name type="scientific">Reticulomyxa filosa</name>
    <dbReference type="NCBI Taxonomy" id="46433"/>
    <lineage>
        <taxon>Eukaryota</taxon>
        <taxon>Sar</taxon>
        <taxon>Rhizaria</taxon>
        <taxon>Retaria</taxon>
        <taxon>Foraminifera</taxon>
        <taxon>Monothalamids</taxon>
        <taxon>Reticulomyxidae</taxon>
        <taxon>Reticulomyxa</taxon>
    </lineage>
</organism>
<sequence>MKKNPLIGLCIKKSKAQTNKRKKTMNLKKRMSFEATCVHRDTSSEISMKENKEKWSKATIYPKQCEQKQELNTEPTVEMGEGREEEKKKKYDTTKVSFSSEKKICSQHIFMFESLLQNRALLFP</sequence>
<feature type="compositionally biased region" description="Basic and acidic residues" evidence="1">
    <location>
        <begin position="80"/>
        <end position="92"/>
    </location>
</feature>